<dbReference type="Gene3D" id="3.30.70.330">
    <property type="match status" value="1"/>
</dbReference>
<dbReference type="InterPro" id="IPR012677">
    <property type="entry name" value="Nucleotide-bd_a/b_plait_sf"/>
</dbReference>
<comment type="caution">
    <text evidence="2">The sequence shown here is derived from an EMBL/GenBank/DDBJ whole genome shotgun (WGS) entry which is preliminary data.</text>
</comment>
<reference evidence="2" key="1">
    <citation type="journal article" date="2019" name="Sci. Rep.">
        <title>Draft genome of Tanacetum cinerariifolium, the natural source of mosquito coil.</title>
        <authorList>
            <person name="Yamashiro T."/>
            <person name="Shiraishi A."/>
            <person name="Satake H."/>
            <person name="Nakayama K."/>
        </authorList>
    </citation>
    <scope>NUCLEOTIDE SEQUENCE</scope>
</reference>
<dbReference type="SMART" id="SM00360">
    <property type="entry name" value="RRM"/>
    <property type="match status" value="1"/>
</dbReference>
<dbReference type="InterPro" id="IPR035979">
    <property type="entry name" value="RBD_domain_sf"/>
</dbReference>
<dbReference type="InterPro" id="IPR000504">
    <property type="entry name" value="RRM_dom"/>
</dbReference>
<dbReference type="AlphaFoldDB" id="A0A699L255"/>
<evidence type="ECO:0000313" key="2">
    <source>
        <dbReference type="EMBL" id="GFB15665.1"/>
    </source>
</evidence>
<evidence type="ECO:0000259" key="1">
    <source>
        <dbReference type="SMART" id="SM00360"/>
    </source>
</evidence>
<proteinExistence type="predicted"/>
<gene>
    <name evidence="2" type="ORF">Tci_687636</name>
</gene>
<dbReference type="SUPFAM" id="SSF54928">
    <property type="entry name" value="RNA-binding domain, RBD"/>
    <property type="match status" value="1"/>
</dbReference>
<protein>
    <submittedName>
        <fullName evidence="2">Nucleotide-binding alpha-beta plait domain-containing protein</fullName>
    </submittedName>
</protein>
<dbReference type="EMBL" id="BKCJ010564290">
    <property type="protein sequence ID" value="GFB15665.1"/>
    <property type="molecule type" value="Genomic_DNA"/>
</dbReference>
<sequence>MGYRRSVQDEVLKVSTSVFITNFPDQAGAKELWNACKPYGRVVDAFIPDRRPKIGKRFGFVRFIKVFDAESDTMNTPSLVIGDDCVNQEDYLCCLNVKVKELGSLSNLKVVLGNEGFNELGIRYLRGLWE</sequence>
<dbReference type="Pfam" id="PF00076">
    <property type="entry name" value="RRM_1"/>
    <property type="match status" value="1"/>
</dbReference>
<name>A0A699L255_TANCI</name>
<feature type="non-terminal residue" evidence="2">
    <location>
        <position position="130"/>
    </location>
</feature>
<accession>A0A699L255</accession>
<feature type="domain" description="RRM" evidence="1">
    <location>
        <begin position="17"/>
        <end position="89"/>
    </location>
</feature>
<dbReference type="CDD" id="cd00590">
    <property type="entry name" value="RRM_SF"/>
    <property type="match status" value="1"/>
</dbReference>
<dbReference type="GO" id="GO:0003723">
    <property type="term" value="F:RNA binding"/>
    <property type="evidence" value="ECO:0007669"/>
    <property type="project" value="InterPro"/>
</dbReference>
<organism evidence="2">
    <name type="scientific">Tanacetum cinerariifolium</name>
    <name type="common">Dalmatian daisy</name>
    <name type="synonym">Chrysanthemum cinerariifolium</name>
    <dbReference type="NCBI Taxonomy" id="118510"/>
    <lineage>
        <taxon>Eukaryota</taxon>
        <taxon>Viridiplantae</taxon>
        <taxon>Streptophyta</taxon>
        <taxon>Embryophyta</taxon>
        <taxon>Tracheophyta</taxon>
        <taxon>Spermatophyta</taxon>
        <taxon>Magnoliopsida</taxon>
        <taxon>eudicotyledons</taxon>
        <taxon>Gunneridae</taxon>
        <taxon>Pentapetalae</taxon>
        <taxon>asterids</taxon>
        <taxon>campanulids</taxon>
        <taxon>Asterales</taxon>
        <taxon>Asteraceae</taxon>
        <taxon>Asteroideae</taxon>
        <taxon>Anthemideae</taxon>
        <taxon>Anthemidinae</taxon>
        <taxon>Tanacetum</taxon>
    </lineage>
</organism>